<evidence type="ECO:0000313" key="1">
    <source>
        <dbReference type="EMBL" id="MXU85639.1"/>
    </source>
</evidence>
<proteinExistence type="predicted"/>
<dbReference type="AlphaFoldDB" id="A0A6B0TZJ3"/>
<accession>A0A6B0TZJ3</accession>
<sequence length="87" mass="8865">MLDTCSRLGWPFLAASAAPAAAATATALAALATWAPVRTTPAAPPAPSGSRSVCVCCSTPLVVTMGRANEPSLVSCRSPPFWATYWG</sequence>
<protein>
    <submittedName>
        <fullName evidence="1">Putative secreted protein</fullName>
    </submittedName>
</protein>
<name>A0A6B0TZJ3_IXORI</name>
<organism evidence="1">
    <name type="scientific">Ixodes ricinus</name>
    <name type="common">Common tick</name>
    <name type="synonym">Acarus ricinus</name>
    <dbReference type="NCBI Taxonomy" id="34613"/>
    <lineage>
        <taxon>Eukaryota</taxon>
        <taxon>Metazoa</taxon>
        <taxon>Ecdysozoa</taxon>
        <taxon>Arthropoda</taxon>
        <taxon>Chelicerata</taxon>
        <taxon>Arachnida</taxon>
        <taxon>Acari</taxon>
        <taxon>Parasitiformes</taxon>
        <taxon>Ixodida</taxon>
        <taxon>Ixodoidea</taxon>
        <taxon>Ixodidae</taxon>
        <taxon>Ixodinae</taxon>
        <taxon>Ixodes</taxon>
    </lineage>
</organism>
<reference evidence="1" key="1">
    <citation type="submission" date="2019-12" db="EMBL/GenBank/DDBJ databases">
        <title>An insight into the sialome of adult female Ixodes ricinus ticks feeding for 6 days.</title>
        <authorList>
            <person name="Perner J."/>
            <person name="Ribeiro J.M.C."/>
        </authorList>
    </citation>
    <scope>NUCLEOTIDE SEQUENCE</scope>
    <source>
        <strain evidence="1">Semi-engorged</strain>
        <tissue evidence="1">Salivary glands</tissue>
    </source>
</reference>
<dbReference type="EMBL" id="GIFC01003556">
    <property type="protein sequence ID" value="MXU85639.1"/>
    <property type="molecule type" value="Transcribed_RNA"/>
</dbReference>